<organism evidence="2 3">
    <name type="scientific">Kordiimonas lipolytica</name>
    <dbReference type="NCBI Taxonomy" id="1662421"/>
    <lineage>
        <taxon>Bacteria</taxon>
        <taxon>Pseudomonadati</taxon>
        <taxon>Pseudomonadota</taxon>
        <taxon>Alphaproteobacteria</taxon>
        <taxon>Kordiimonadales</taxon>
        <taxon>Kordiimonadaceae</taxon>
        <taxon>Kordiimonas</taxon>
    </lineage>
</organism>
<name>A0ABV8UFC9_9PROT</name>
<keyword evidence="3" id="KW-1185">Reference proteome</keyword>
<protein>
    <submittedName>
        <fullName evidence="2">Transporter substrate-binding domain-containing protein</fullName>
    </submittedName>
</protein>
<evidence type="ECO:0000313" key="3">
    <source>
        <dbReference type="Proteomes" id="UP001595776"/>
    </source>
</evidence>
<reference evidence="3" key="1">
    <citation type="journal article" date="2019" name="Int. J. Syst. Evol. Microbiol.">
        <title>The Global Catalogue of Microorganisms (GCM) 10K type strain sequencing project: providing services to taxonomists for standard genome sequencing and annotation.</title>
        <authorList>
            <consortium name="The Broad Institute Genomics Platform"/>
            <consortium name="The Broad Institute Genome Sequencing Center for Infectious Disease"/>
            <person name="Wu L."/>
            <person name="Ma J."/>
        </authorList>
    </citation>
    <scope>NUCLEOTIDE SEQUENCE [LARGE SCALE GENOMIC DNA]</scope>
    <source>
        <strain evidence="3">CGMCC 1.15304</strain>
    </source>
</reference>
<evidence type="ECO:0000256" key="1">
    <source>
        <dbReference type="SAM" id="SignalP"/>
    </source>
</evidence>
<accession>A0ABV8UFC9</accession>
<sequence>MRRWFSDQSLVRLSLAFWLGAFVPGVACAADDAVLASRLEASVFRDVWHAILEDSGIDVQLVEVANHEDRRRSFASGQLLLDCCSIKAWRDRQEEISVQLWSRPIFYTIDHLVLQGGRTYDLPDPMNLKAYRVAVVRGFSYQREELFGPRVEYETISQVLDAVAAGQADVTIVNSQEFRRLQKMKRRPLVLGPEHYELILRARVHNSRPDLLVKIDAAIERLQASGRIAALTGARLRSVN</sequence>
<evidence type="ECO:0000313" key="2">
    <source>
        <dbReference type="EMBL" id="MFC4349366.1"/>
    </source>
</evidence>
<dbReference type="Proteomes" id="UP001595776">
    <property type="component" value="Unassembled WGS sequence"/>
</dbReference>
<dbReference type="Gene3D" id="3.40.190.10">
    <property type="entry name" value="Periplasmic binding protein-like II"/>
    <property type="match status" value="2"/>
</dbReference>
<proteinExistence type="predicted"/>
<dbReference type="RefSeq" id="WP_068146302.1">
    <property type="nucleotide sequence ID" value="NZ_JBHSCR010000017.1"/>
</dbReference>
<feature type="signal peptide" evidence="1">
    <location>
        <begin position="1"/>
        <end position="29"/>
    </location>
</feature>
<feature type="chain" id="PRO_5046752587" evidence="1">
    <location>
        <begin position="30"/>
        <end position="240"/>
    </location>
</feature>
<dbReference type="SUPFAM" id="SSF53850">
    <property type="entry name" value="Periplasmic binding protein-like II"/>
    <property type="match status" value="1"/>
</dbReference>
<gene>
    <name evidence="2" type="ORF">ACFO5Q_16055</name>
</gene>
<comment type="caution">
    <text evidence="2">The sequence shown here is derived from an EMBL/GenBank/DDBJ whole genome shotgun (WGS) entry which is preliminary data.</text>
</comment>
<dbReference type="EMBL" id="JBHSCR010000017">
    <property type="protein sequence ID" value="MFC4349366.1"/>
    <property type="molecule type" value="Genomic_DNA"/>
</dbReference>
<keyword evidence="1" id="KW-0732">Signal</keyword>